<feature type="compositionally biased region" description="Basic and acidic residues" evidence="1">
    <location>
        <begin position="43"/>
        <end position="60"/>
    </location>
</feature>
<reference evidence="2" key="1">
    <citation type="submission" date="2022-09" db="EMBL/GenBank/DDBJ databases">
        <title>Complete genome sequence of Pseudomonas promysalinigenes strain RL-WG26, a newly isolated PGPR with the potential for plant salinity stress alleviation.</title>
        <authorList>
            <person name="Ren L."/>
            <person name="Wang G."/>
            <person name="Hu H."/>
        </authorList>
    </citation>
    <scope>NUCLEOTIDE SEQUENCE</scope>
    <source>
        <strain evidence="2">RL-WG26</strain>
    </source>
</reference>
<feature type="compositionally biased region" description="Basic and acidic residues" evidence="1">
    <location>
        <begin position="1"/>
        <end position="12"/>
    </location>
</feature>
<accession>A0ABY6AHD8</accession>
<feature type="region of interest" description="Disordered" evidence="1">
    <location>
        <begin position="1"/>
        <end position="94"/>
    </location>
</feature>
<keyword evidence="3" id="KW-1185">Reference proteome</keyword>
<gene>
    <name evidence="2" type="ORF">N5C08_13545</name>
</gene>
<evidence type="ECO:0000313" key="2">
    <source>
        <dbReference type="EMBL" id="UXH38024.1"/>
    </source>
</evidence>
<organism evidence="2 3">
    <name type="scientific">Pseudomonas promysalinigenes</name>
    <dbReference type="NCBI Taxonomy" id="485898"/>
    <lineage>
        <taxon>Bacteria</taxon>
        <taxon>Pseudomonadati</taxon>
        <taxon>Pseudomonadota</taxon>
        <taxon>Gammaproteobacteria</taxon>
        <taxon>Pseudomonadales</taxon>
        <taxon>Pseudomonadaceae</taxon>
        <taxon>Pseudomonas</taxon>
    </lineage>
</organism>
<sequence length="94" mass="9935">MANNQDNDKAQDGSHQANPGDAGGRGSQGGMADTQHGGQQSGHKPDDKMDKDWEKSRDTGHQGGQMGGKDDAAETGRMGGQTTQDTSHQKDQDR</sequence>
<evidence type="ECO:0008006" key="4">
    <source>
        <dbReference type="Google" id="ProtNLM"/>
    </source>
</evidence>
<evidence type="ECO:0000313" key="3">
    <source>
        <dbReference type="Proteomes" id="UP001064504"/>
    </source>
</evidence>
<name>A0ABY6AHD8_9PSED</name>
<evidence type="ECO:0000256" key="1">
    <source>
        <dbReference type="SAM" id="MobiDB-lite"/>
    </source>
</evidence>
<proteinExistence type="predicted"/>
<dbReference type="EMBL" id="CP104557">
    <property type="protein sequence ID" value="UXH38024.1"/>
    <property type="molecule type" value="Genomic_DNA"/>
</dbReference>
<dbReference type="Proteomes" id="UP001064504">
    <property type="component" value="Chromosome"/>
</dbReference>
<protein>
    <recommendedName>
        <fullName evidence="4">Stress-induced protein</fullName>
    </recommendedName>
</protein>
<dbReference type="RefSeq" id="WP_261743496.1">
    <property type="nucleotide sequence ID" value="NZ_CP104557.1"/>
</dbReference>